<evidence type="ECO:0000256" key="5">
    <source>
        <dbReference type="ARBA" id="ARBA00023136"/>
    </source>
</evidence>
<dbReference type="KEGG" id="ifn:GM661_07920"/>
<keyword evidence="3 6" id="KW-0812">Transmembrane</keyword>
<name>A0A8A7KF98_9FIRM</name>
<evidence type="ECO:0000256" key="4">
    <source>
        <dbReference type="ARBA" id="ARBA00022989"/>
    </source>
</evidence>
<feature type="transmembrane region" description="Helical" evidence="6">
    <location>
        <begin position="20"/>
        <end position="39"/>
    </location>
</feature>
<dbReference type="GO" id="GO:0005886">
    <property type="term" value="C:plasma membrane"/>
    <property type="evidence" value="ECO:0007669"/>
    <property type="project" value="UniProtKB-SubCell"/>
</dbReference>
<feature type="transmembrane region" description="Helical" evidence="6">
    <location>
        <begin position="138"/>
        <end position="158"/>
    </location>
</feature>
<evidence type="ECO:0000256" key="3">
    <source>
        <dbReference type="ARBA" id="ARBA00022692"/>
    </source>
</evidence>
<dbReference type="CDD" id="cd06579">
    <property type="entry name" value="TM_PBP1_transp_AraH_like"/>
    <property type="match status" value="1"/>
</dbReference>
<feature type="transmembrane region" description="Helical" evidence="6">
    <location>
        <begin position="70"/>
        <end position="92"/>
    </location>
</feature>
<feature type="transmembrane region" description="Helical" evidence="6">
    <location>
        <begin position="112"/>
        <end position="132"/>
    </location>
</feature>
<sequence length="291" mass="30601">MWGVLSILSPYFLTYNNIFNLVRQTSVIAVVATGMSFVIISGGIDLSVGSIVGVSSIIISLLMVNGVPVFGAMIITLLIAIVLGAITGIFIYEGKVPPFIASLGMMSMARGLALLLSGGQIITGLPGSFISFAQVTVLGLPMLFVVLIIVVGISFFVLSRTRFGRNVYTIGSSDEVARLSGVNMRINYYAIYMLNAFLSAVAGIMLTSRLSSGIPTSGNMYELDAIASVVIGGASLNGAEGSVFGTVIGALIMTTLRNGGNLLGVDPFWLRIATGLLIVLAVLFDQVRKKQ</sequence>
<comment type="subcellular location">
    <subcellularLocation>
        <location evidence="1">Cell membrane</location>
        <topology evidence="1">Multi-pass membrane protein</topology>
    </subcellularLocation>
</comment>
<evidence type="ECO:0000256" key="6">
    <source>
        <dbReference type="SAM" id="Phobius"/>
    </source>
</evidence>
<evidence type="ECO:0000313" key="8">
    <source>
        <dbReference type="Proteomes" id="UP000665020"/>
    </source>
</evidence>
<organism evidence="7 8">
    <name type="scientific">Iocasia fonsfrigidae</name>
    <dbReference type="NCBI Taxonomy" id="2682810"/>
    <lineage>
        <taxon>Bacteria</taxon>
        <taxon>Bacillati</taxon>
        <taxon>Bacillota</taxon>
        <taxon>Clostridia</taxon>
        <taxon>Halanaerobiales</taxon>
        <taxon>Halanaerobiaceae</taxon>
        <taxon>Iocasia</taxon>
    </lineage>
</organism>
<feature type="transmembrane region" description="Helical" evidence="6">
    <location>
        <begin position="268"/>
        <end position="287"/>
    </location>
</feature>
<evidence type="ECO:0000256" key="2">
    <source>
        <dbReference type="ARBA" id="ARBA00022475"/>
    </source>
</evidence>
<dbReference type="GO" id="GO:0022857">
    <property type="term" value="F:transmembrane transporter activity"/>
    <property type="evidence" value="ECO:0007669"/>
    <property type="project" value="InterPro"/>
</dbReference>
<feature type="transmembrane region" description="Helical" evidence="6">
    <location>
        <begin position="46"/>
        <end position="64"/>
    </location>
</feature>
<keyword evidence="4 6" id="KW-1133">Transmembrane helix</keyword>
<dbReference type="Proteomes" id="UP000665020">
    <property type="component" value="Chromosome"/>
</dbReference>
<dbReference type="PANTHER" id="PTHR32196">
    <property type="entry name" value="ABC TRANSPORTER PERMEASE PROTEIN YPHD-RELATED-RELATED"/>
    <property type="match status" value="1"/>
</dbReference>
<evidence type="ECO:0000313" key="7">
    <source>
        <dbReference type="EMBL" id="QTL99950.1"/>
    </source>
</evidence>
<keyword evidence="8" id="KW-1185">Reference proteome</keyword>
<protein>
    <submittedName>
        <fullName evidence="7">ABC transporter permease</fullName>
    </submittedName>
</protein>
<keyword evidence="5 6" id="KW-0472">Membrane</keyword>
<feature type="transmembrane region" description="Helical" evidence="6">
    <location>
        <begin position="186"/>
        <end position="206"/>
    </location>
</feature>
<dbReference type="EMBL" id="CP046640">
    <property type="protein sequence ID" value="QTL99950.1"/>
    <property type="molecule type" value="Genomic_DNA"/>
</dbReference>
<dbReference type="AlphaFoldDB" id="A0A8A7KF98"/>
<evidence type="ECO:0000256" key="1">
    <source>
        <dbReference type="ARBA" id="ARBA00004651"/>
    </source>
</evidence>
<dbReference type="PANTHER" id="PTHR32196:SF72">
    <property type="entry name" value="RIBOSE IMPORT PERMEASE PROTEIN RBSC"/>
    <property type="match status" value="1"/>
</dbReference>
<proteinExistence type="predicted"/>
<dbReference type="Pfam" id="PF02653">
    <property type="entry name" value="BPD_transp_2"/>
    <property type="match status" value="1"/>
</dbReference>
<gene>
    <name evidence="7" type="ORF">GM661_07920</name>
</gene>
<reference evidence="7" key="1">
    <citation type="submission" date="2019-12" db="EMBL/GenBank/DDBJ databases">
        <authorList>
            <person name="zhang j."/>
            <person name="sun C.M."/>
        </authorList>
    </citation>
    <scope>NUCLEOTIDE SEQUENCE</scope>
    <source>
        <strain evidence="7">NS-1</strain>
    </source>
</reference>
<keyword evidence="2" id="KW-1003">Cell membrane</keyword>
<accession>A0A8A7KF98</accession>
<dbReference type="InterPro" id="IPR001851">
    <property type="entry name" value="ABC_transp_permease"/>
</dbReference>